<dbReference type="Proteomes" id="UP001327225">
    <property type="component" value="Chromosome"/>
</dbReference>
<dbReference type="InterPro" id="IPR036520">
    <property type="entry name" value="UPF0759_sf"/>
</dbReference>
<evidence type="ECO:0000313" key="1">
    <source>
        <dbReference type="EMBL" id="WQQ28420.1"/>
    </source>
</evidence>
<dbReference type="EMBL" id="CP141059">
    <property type="protein sequence ID" value="WQQ28420.1"/>
    <property type="molecule type" value="Genomic_DNA"/>
</dbReference>
<protein>
    <submittedName>
        <fullName evidence="1">DUF72 domain-containing protein</fullName>
    </submittedName>
</protein>
<keyword evidence="2" id="KW-1185">Reference proteome</keyword>
<dbReference type="SUPFAM" id="SSF117396">
    <property type="entry name" value="TM1631-like"/>
    <property type="match status" value="1"/>
</dbReference>
<dbReference type="InterPro" id="IPR002763">
    <property type="entry name" value="DUF72"/>
</dbReference>
<name>A0ABZ0ZVR8_9ACTN</name>
<accession>A0ABZ0ZVR8</accession>
<dbReference type="PANTHER" id="PTHR30348:SF4">
    <property type="entry name" value="DUF72 DOMAIN-CONTAINING PROTEIN"/>
    <property type="match status" value="1"/>
</dbReference>
<gene>
    <name evidence="1" type="ORF">SHK19_09345</name>
</gene>
<proteinExistence type="predicted"/>
<reference evidence="2" key="1">
    <citation type="submission" date="2023-12" db="EMBL/GenBank/DDBJ databases">
        <title>Novel species in genus Nocardioides.</title>
        <authorList>
            <person name="Zhou H."/>
        </authorList>
    </citation>
    <scope>NUCLEOTIDE SEQUENCE [LARGE SCALE GENOMIC DNA]</scope>
    <source>
        <strain evidence="2">HM61</strain>
    </source>
</reference>
<dbReference type="Gene3D" id="3.20.20.410">
    <property type="entry name" value="Protein of unknown function UPF0759"/>
    <property type="match status" value="1"/>
</dbReference>
<dbReference type="Pfam" id="PF01904">
    <property type="entry name" value="DUF72"/>
    <property type="match status" value="1"/>
</dbReference>
<evidence type="ECO:0000313" key="2">
    <source>
        <dbReference type="Proteomes" id="UP001327225"/>
    </source>
</evidence>
<sequence>MSGRSKSVRDVRIGLSGWDYPKWQGDFYPPTLAARRRLEYVGQHFDTVEVNGSFYSLQRPTSYQRWYDATPAGFDLALKGGRFITHLKRLRDVEQGLANFFASGPLVLAEKLGPVLWQLPATITFDEALIDGFLARLPRTTTAAADLARRHDAKLRGRVALDAGDERPIRHALEVRHRSFDDPRFYDLLARHDVANVVSDSPTWPMLDRRTTDLVYVRLHGHTELYHSGYSGASLDAWARRCRGWAEHGPVYVYFDNDARGRAPHDALGLRRRLGLESRLAG</sequence>
<dbReference type="PANTHER" id="PTHR30348">
    <property type="entry name" value="UNCHARACTERIZED PROTEIN YECE"/>
    <property type="match status" value="1"/>
</dbReference>
<organism evidence="1 2">
    <name type="scientific">Nocardioides bizhenqiangii</name>
    <dbReference type="NCBI Taxonomy" id="3095076"/>
    <lineage>
        <taxon>Bacteria</taxon>
        <taxon>Bacillati</taxon>
        <taxon>Actinomycetota</taxon>
        <taxon>Actinomycetes</taxon>
        <taxon>Propionibacteriales</taxon>
        <taxon>Nocardioidaceae</taxon>
        <taxon>Nocardioides</taxon>
    </lineage>
</organism>
<dbReference type="RefSeq" id="WP_322457281.1">
    <property type="nucleotide sequence ID" value="NZ_CP141059.1"/>
</dbReference>